<feature type="domain" description="Galectin" evidence="4">
    <location>
        <begin position="35"/>
        <end position="160"/>
    </location>
</feature>
<name>A0A1I7UGA7_9PELO</name>
<dbReference type="InterPro" id="IPR013320">
    <property type="entry name" value="ConA-like_dom_sf"/>
</dbReference>
<evidence type="ECO:0000256" key="1">
    <source>
        <dbReference type="ARBA" id="ARBA00022734"/>
    </source>
</evidence>
<dbReference type="Gene3D" id="2.60.120.200">
    <property type="match status" value="1"/>
</dbReference>
<evidence type="ECO:0000259" key="4">
    <source>
        <dbReference type="PROSITE" id="PS51304"/>
    </source>
</evidence>
<sequence length="205" mass="22955">MILLFLFLFQVGYAQNPASSQQLFCNRLVGNFNLQTVRFGRPLQNGDMITWSGWIGPRGTSIRFSLFSPNQFTLHIRQDLPQQRTAFSTLVGPTWMNALYGPPLFQVGQPFLLSVKLVGNSFQIFTNNVLRYTYPARSPVNNIISMDSTGSLGIHWIEQNCVNPPVTTRVPRPSRRPGRGGRGRGGRGRGGRGRFGSSSDSDERY</sequence>
<evidence type="ECO:0000313" key="5">
    <source>
        <dbReference type="Proteomes" id="UP000095282"/>
    </source>
</evidence>
<reference evidence="6" key="1">
    <citation type="submission" date="2016-11" db="UniProtKB">
        <authorList>
            <consortium name="WormBaseParasite"/>
        </authorList>
    </citation>
    <scope>IDENTIFICATION</scope>
</reference>
<dbReference type="PROSITE" id="PS51304">
    <property type="entry name" value="GALECTIN"/>
    <property type="match status" value="1"/>
</dbReference>
<accession>A0A1I7UGA7</accession>
<organism evidence="5 6">
    <name type="scientific">Caenorhabditis tropicalis</name>
    <dbReference type="NCBI Taxonomy" id="1561998"/>
    <lineage>
        <taxon>Eukaryota</taxon>
        <taxon>Metazoa</taxon>
        <taxon>Ecdysozoa</taxon>
        <taxon>Nematoda</taxon>
        <taxon>Chromadorea</taxon>
        <taxon>Rhabditida</taxon>
        <taxon>Rhabditina</taxon>
        <taxon>Rhabditomorpha</taxon>
        <taxon>Rhabditoidea</taxon>
        <taxon>Rhabditidae</taxon>
        <taxon>Peloderinae</taxon>
        <taxon>Caenorhabditis</taxon>
    </lineage>
</organism>
<keyword evidence="5" id="KW-1185">Reference proteome</keyword>
<dbReference type="GO" id="GO:0030246">
    <property type="term" value="F:carbohydrate binding"/>
    <property type="evidence" value="ECO:0007669"/>
    <property type="project" value="UniProtKB-UniRule"/>
</dbReference>
<dbReference type="SUPFAM" id="SSF49899">
    <property type="entry name" value="Concanavalin A-like lectins/glucanases"/>
    <property type="match status" value="1"/>
</dbReference>
<proteinExistence type="predicted"/>
<feature type="compositionally biased region" description="Basic residues" evidence="3">
    <location>
        <begin position="172"/>
        <end position="192"/>
    </location>
</feature>
<dbReference type="WBParaSite" id="Csp11.Scaffold629.g9032.t1">
    <property type="protein sequence ID" value="Csp11.Scaffold629.g9032.t1"/>
    <property type="gene ID" value="Csp11.Scaffold629.g9032"/>
</dbReference>
<evidence type="ECO:0000256" key="2">
    <source>
        <dbReference type="RuleBase" id="RU102079"/>
    </source>
</evidence>
<dbReference type="InterPro" id="IPR001079">
    <property type="entry name" value="Galectin_CRD"/>
</dbReference>
<feature type="region of interest" description="Disordered" evidence="3">
    <location>
        <begin position="164"/>
        <end position="205"/>
    </location>
</feature>
<dbReference type="AlphaFoldDB" id="A0A1I7UGA7"/>
<dbReference type="Pfam" id="PF00337">
    <property type="entry name" value="Gal-bind_lectin"/>
    <property type="match status" value="1"/>
</dbReference>
<dbReference type="Proteomes" id="UP000095282">
    <property type="component" value="Unplaced"/>
</dbReference>
<evidence type="ECO:0000313" key="6">
    <source>
        <dbReference type="WBParaSite" id="Csp11.Scaffold629.g9032.t1"/>
    </source>
</evidence>
<protein>
    <recommendedName>
        <fullName evidence="2">Galectin</fullName>
    </recommendedName>
</protein>
<evidence type="ECO:0000256" key="3">
    <source>
        <dbReference type="SAM" id="MobiDB-lite"/>
    </source>
</evidence>
<keyword evidence="1 2" id="KW-0430">Lectin</keyword>